<dbReference type="InterPro" id="IPR005346">
    <property type="entry name" value="RnfH"/>
</dbReference>
<dbReference type="InterPro" id="IPR016155">
    <property type="entry name" value="Mopterin_synth/thiamin_S_b"/>
</dbReference>
<dbReference type="HAMAP" id="MF_00460">
    <property type="entry name" value="UPF0125_RnfH"/>
    <property type="match status" value="1"/>
</dbReference>
<proteinExistence type="inferred from homology"/>
<dbReference type="AlphaFoldDB" id="G2DHK5"/>
<comment type="similarity">
    <text evidence="1 2">Belongs to the UPF0125 (RnfH) family.</text>
</comment>
<dbReference type="NCBIfam" id="NF002490">
    <property type="entry name" value="PRK01777.1"/>
    <property type="match status" value="1"/>
</dbReference>
<accession>G2DHK5</accession>
<evidence type="ECO:0000256" key="1">
    <source>
        <dbReference type="ARBA" id="ARBA00010645"/>
    </source>
</evidence>
<dbReference type="SUPFAM" id="SSF54285">
    <property type="entry name" value="MoaD/ThiS"/>
    <property type="match status" value="1"/>
</dbReference>
<gene>
    <name evidence="3" type="ORF">Rifp1Sym_fg00050</name>
</gene>
<dbReference type="PANTHER" id="PTHR37483">
    <property type="entry name" value="UPF0125 PROTEIN RATB"/>
    <property type="match status" value="1"/>
</dbReference>
<dbReference type="PATRIC" id="fig|1048808.3.peg.3155"/>
<comment type="caution">
    <text evidence="3">The sequence shown here is derived from an EMBL/GenBank/DDBJ whole genome shotgun (WGS) entry which is preliminary data.</text>
</comment>
<evidence type="ECO:0000313" key="4">
    <source>
        <dbReference type="Proteomes" id="UP000004491"/>
    </source>
</evidence>
<dbReference type="RefSeq" id="WP_005966437.1">
    <property type="nucleotide sequence ID" value="NZ_AFOC01000138.1"/>
</dbReference>
<evidence type="ECO:0000256" key="2">
    <source>
        <dbReference type="HAMAP-Rule" id="MF_00460"/>
    </source>
</evidence>
<dbReference type="Gene3D" id="3.10.20.280">
    <property type="entry name" value="RnfH-like"/>
    <property type="match status" value="1"/>
</dbReference>
<dbReference type="Pfam" id="PF03658">
    <property type="entry name" value="Ub-RnfH"/>
    <property type="match status" value="1"/>
</dbReference>
<evidence type="ECO:0000313" key="3">
    <source>
        <dbReference type="EMBL" id="EGV49901.1"/>
    </source>
</evidence>
<dbReference type="EMBL" id="AFOC01000138">
    <property type="protein sequence ID" value="EGV49901.1"/>
    <property type="molecule type" value="Genomic_DNA"/>
</dbReference>
<dbReference type="Proteomes" id="UP000004491">
    <property type="component" value="Unassembled WGS sequence"/>
</dbReference>
<dbReference type="PANTHER" id="PTHR37483:SF1">
    <property type="entry name" value="UPF0125 PROTEIN RATB"/>
    <property type="match status" value="1"/>
</dbReference>
<reference evidence="3" key="1">
    <citation type="journal article" date="2011" name="ISME J.">
        <title>The endosymbionts of the deep-sea tubeworms Riftia pachyptila and Tevnia jerichonana share an identical physiology as revealed by proteogenomic analyses.</title>
        <authorList>
            <person name="Gardebrecht A."/>
            <person name="Markert S."/>
            <person name="Felbeck H."/>
            <person name="Thuermer A."/>
            <person name="Albrecht D."/>
            <person name="Wollherr A."/>
            <person name="Kabisch J."/>
            <person name="Lehmann R."/>
            <person name="Daniel R."/>
            <person name="Liesegang H."/>
            <person name="Hecker M."/>
            <person name="Sievert S.M."/>
            <person name="Schweder T."/>
        </authorList>
    </citation>
    <scope>NUCLEOTIDE SEQUENCE [LARGE SCALE GENOMIC DNA]</scope>
</reference>
<organism evidence="3 4">
    <name type="scientific">endosymbiont of Riftia pachyptila</name>
    <name type="common">vent Ph05</name>
    <dbReference type="NCBI Taxonomy" id="1048808"/>
    <lineage>
        <taxon>Bacteria</taxon>
        <taxon>Pseudomonadati</taxon>
        <taxon>Pseudomonadota</taxon>
        <taxon>Gammaproteobacteria</taxon>
        <taxon>sulfur-oxidizing symbionts</taxon>
    </lineage>
</organism>
<keyword evidence="4" id="KW-1185">Reference proteome</keyword>
<sequence length="106" mass="11939">MRSIVAEETMRVEVAYAELREQLILELECPVDTTAAQAVELSGIRERFPGIDLKKNKLGVFGKMVKADAKLNPGDRVEIYRPLIADPKEARKKRAAEGKAMKNRTR</sequence>
<name>G2DHK5_9GAMM</name>
<protein>
    <recommendedName>
        <fullName evidence="2">UPF0125 protein Rifp1Sym_fg00050</fullName>
    </recommendedName>
</protein>
<dbReference type="InterPro" id="IPR037021">
    <property type="entry name" value="RnfH_sf"/>
</dbReference>